<accession>Q4UF69</accession>
<feature type="domain" description="CRAL-TRIO" evidence="1">
    <location>
        <begin position="383"/>
        <end position="494"/>
    </location>
</feature>
<evidence type="ECO:0000259" key="1">
    <source>
        <dbReference type="Pfam" id="PF13716"/>
    </source>
</evidence>
<dbReference type="Gene3D" id="3.40.525.10">
    <property type="entry name" value="CRAL-TRIO lipid binding domain"/>
    <property type="match status" value="1"/>
</dbReference>
<dbReference type="VEuPathDB" id="PiroplasmaDB:TA14710"/>
<sequence length="504" mass="57412">MDSDIVEAVTWLASEFAELADLIEDPFPEEHNDYKVVPISKISTETVPSWNSVKLPSDEIALSTNVPKFLVNEAINNKIHVGSSDLLGLEVEAFTIFLEESNKYKSKMVKKLVARGKIKSNGQLELEHVHRMRSGESHLTRVYNVGSTNAIFAMICRYSKKYHDASTNILNMAVRESLKEAIEKGIDILAYPTSIEEDVVYPDFQYLDTLLRTLRRWLELPEVSSKISKIYLISHTPAESYYSDDSTASSIGAYNCMEVIGNKNDSSKDLLNLLRRYFPRTNYEELLSADLATTGNVNGEIVSEERNIRISEGFSTNSSKAVLSKPVINLAESLRVSNDSDSTQKESEYSYYLKLYYSISKLPVYTKLRDSRFVEWQRTDPQKRPVLIINTKNYEISNPEYSLCYILGCVKAFIHHKFVIVVLHLDHSIINSTSLLNLLSNLCRIFGKERTKNIAAIYFHKCSWALRSYLFFTSALLPTEVWDATVFVDSYREVSHLGLDPSLF</sequence>
<protein>
    <recommendedName>
        <fullName evidence="1">CRAL-TRIO domain-containing protein</fullName>
    </recommendedName>
</protein>
<dbReference type="Gene3D" id="3.40.220.10">
    <property type="entry name" value="Leucine Aminopeptidase, subunit E, domain 1"/>
    <property type="match status" value="1"/>
</dbReference>
<dbReference type="Pfam" id="PF13716">
    <property type="entry name" value="CRAL_TRIO_2"/>
    <property type="match status" value="1"/>
</dbReference>
<dbReference type="InterPro" id="IPR036865">
    <property type="entry name" value="CRAL-TRIO_dom_sf"/>
</dbReference>
<name>Q4UF69_THEAN</name>
<gene>
    <name evidence="2" type="ORF">TA14710</name>
</gene>
<dbReference type="KEGG" id="tan:TA14710"/>
<organism evidence="2 3">
    <name type="scientific">Theileria annulata</name>
    <dbReference type="NCBI Taxonomy" id="5874"/>
    <lineage>
        <taxon>Eukaryota</taxon>
        <taxon>Sar</taxon>
        <taxon>Alveolata</taxon>
        <taxon>Apicomplexa</taxon>
        <taxon>Aconoidasida</taxon>
        <taxon>Piroplasmida</taxon>
        <taxon>Theileriidae</taxon>
        <taxon>Theileria</taxon>
    </lineage>
</organism>
<dbReference type="GeneID" id="3862342"/>
<dbReference type="eggNOG" id="KOG2633">
    <property type="taxonomic scope" value="Eukaryota"/>
</dbReference>
<dbReference type="OrthoDB" id="365077at2759"/>
<dbReference type="SUPFAM" id="SSF52949">
    <property type="entry name" value="Macro domain-like"/>
    <property type="match status" value="1"/>
</dbReference>
<dbReference type="OMA" id="IHPTFWT"/>
<dbReference type="EMBL" id="CR940348">
    <property type="protein sequence ID" value="CAI74270.1"/>
    <property type="molecule type" value="Genomic_DNA"/>
</dbReference>
<dbReference type="InterPro" id="IPR001251">
    <property type="entry name" value="CRAL-TRIO_dom"/>
</dbReference>
<dbReference type="Proteomes" id="UP000001950">
    <property type="component" value="Chromosome 2"/>
</dbReference>
<dbReference type="STRING" id="5874.Q4UF69"/>
<dbReference type="InterPro" id="IPR043472">
    <property type="entry name" value="Macro_dom-like"/>
</dbReference>
<evidence type="ECO:0000313" key="2">
    <source>
        <dbReference type="EMBL" id="CAI74270.1"/>
    </source>
</evidence>
<keyword evidence="3" id="KW-1185">Reference proteome</keyword>
<dbReference type="RefSeq" id="XP_952002.1">
    <property type="nucleotide sequence ID" value="XM_946909.1"/>
</dbReference>
<dbReference type="AlphaFoldDB" id="Q4UF69"/>
<reference evidence="2 3" key="1">
    <citation type="journal article" date="2005" name="Science">
        <title>Genome of the host-cell transforming parasite Theileria annulata compared with T. parva.</title>
        <authorList>
            <person name="Pain A."/>
            <person name="Renauld H."/>
            <person name="Berriman M."/>
            <person name="Murphy L."/>
            <person name="Yeats C.A."/>
            <person name="Weir W."/>
            <person name="Kerhornou A."/>
            <person name="Aslett M."/>
            <person name="Bishop R."/>
            <person name="Bouchier C."/>
            <person name="Cochet M."/>
            <person name="Coulson R.M.R."/>
            <person name="Cronin A."/>
            <person name="de Villiers E.P."/>
            <person name="Fraser A."/>
            <person name="Fosker N."/>
            <person name="Gardner M."/>
            <person name="Goble A."/>
            <person name="Griffiths-Jones S."/>
            <person name="Harris D.E."/>
            <person name="Katzer F."/>
            <person name="Larke N."/>
            <person name="Lord A."/>
            <person name="Maser P."/>
            <person name="McKellar S."/>
            <person name="Mooney P."/>
            <person name="Morton F."/>
            <person name="Nene V."/>
            <person name="O'Neil S."/>
            <person name="Price C."/>
            <person name="Quail M.A."/>
            <person name="Rabbinowitsch E."/>
            <person name="Rawlings N.D."/>
            <person name="Rutter S."/>
            <person name="Saunders D."/>
            <person name="Seeger K."/>
            <person name="Shah T."/>
            <person name="Squares R."/>
            <person name="Squares S."/>
            <person name="Tivey A."/>
            <person name="Walker A.R."/>
            <person name="Woodward J."/>
            <person name="Dobbelaere D.A.E."/>
            <person name="Langsley G."/>
            <person name="Rajandream M.A."/>
            <person name="McKeever D."/>
            <person name="Shiels B."/>
            <person name="Tait A."/>
            <person name="Barrell B.G."/>
            <person name="Hall N."/>
        </authorList>
    </citation>
    <scope>NUCLEOTIDE SEQUENCE [LARGE SCALE GENOMIC DNA]</scope>
    <source>
        <strain evidence="3">Ankara</strain>
    </source>
</reference>
<evidence type="ECO:0000313" key="3">
    <source>
        <dbReference type="Proteomes" id="UP000001950"/>
    </source>
</evidence>
<dbReference type="InParanoid" id="Q4UF69"/>
<proteinExistence type="predicted"/>